<dbReference type="GO" id="GO:0043488">
    <property type="term" value="P:regulation of mRNA stability"/>
    <property type="evidence" value="ECO:0007669"/>
    <property type="project" value="TreeGrafter"/>
</dbReference>
<dbReference type="GO" id="GO:0000184">
    <property type="term" value="P:nuclear-transcribed mRNA catabolic process, nonsense-mediated decay"/>
    <property type="evidence" value="ECO:0007669"/>
    <property type="project" value="TreeGrafter"/>
</dbReference>
<dbReference type="STRING" id="763406.A0A1E3NG18"/>
<evidence type="ECO:0000256" key="3">
    <source>
        <dbReference type="SAM" id="MobiDB-lite"/>
    </source>
</evidence>
<keyword evidence="6" id="KW-1185">Reference proteome</keyword>
<feature type="domain" description="RRM" evidence="4">
    <location>
        <begin position="276"/>
        <end position="348"/>
    </location>
</feature>
<evidence type="ECO:0000313" key="6">
    <source>
        <dbReference type="Proteomes" id="UP000094455"/>
    </source>
</evidence>
<dbReference type="InterPro" id="IPR035979">
    <property type="entry name" value="RBD_domain_sf"/>
</dbReference>
<dbReference type="GO" id="GO:0034063">
    <property type="term" value="P:stress granule assembly"/>
    <property type="evidence" value="ECO:0007669"/>
    <property type="project" value="TreeGrafter"/>
</dbReference>
<accession>A0A1E3NG18</accession>
<reference evidence="5 6" key="1">
    <citation type="journal article" date="2016" name="Proc. Natl. Acad. Sci. U.S.A.">
        <title>Comparative genomics of biotechnologically important yeasts.</title>
        <authorList>
            <person name="Riley R."/>
            <person name="Haridas S."/>
            <person name="Wolfe K.H."/>
            <person name="Lopes M.R."/>
            <person name="Hittinger C.T."/>
            <person name="Goeker M."/>
            <person name="Salamov A.A."/>
            <person name="Wisecaver J.H."/>
            <person name="Long T.M."/>
            <person name="Calvey C.H."/>
            <person name="Aerts A.L."/>
            <person name="Barry K.W."/>
            <person name="Choi C."/>
            <person name="Clum A."/>
            <person name="Coughlan A.Y."/>
            <person name="Deshpande S."/>
            <person name="Douglass A.P."/>
            <person name="Hanson S.J."/>
            <person name="Klenk H.-P."/>
            <person name="LaButti K.M."/>
            <person name="Lapidus A."/>
            <person name="Lindquist E.A."/>
            <person name="Lipzen A.M."/>
            <person name="Meier-Kolthoff J.P."/>
            <person name="Ohm R.A."/>
            <person name="Otillar R.P."/>
            <person name="Pangilinan J.L."/>
            <person name="Peng Y."/>
            <person name="Rokas A."/>
            <person name="Rosa C.A."/>
            <person name="Scheuner C."/>
            <person name="Sibirny A.A."/>
            <person name="Slot J.C."/>
            <person name="Stielow J.B."/>
            <person name="Sun H."/>
            <person name="Kurtzman C.P."/>
            <person name="Blackwell M."/>
            <person name="Grigoriev I.V."/>
            <person name="Jeffries T.W."/>
        </authorList>
    </citation>
    <scope>NUCLEOTIDE SEQUENCE [LARGE SCALE GENOMIC DNA]</scope>
    <source>
        <strain evidence="5 6">NRRL Y-2026</strain>
    </source>
</reference>
<dbReference type="Gene3D" id="3.30.70.330">
    <property type="match status" value="3"/>
</dbReference>
<evidence type="ECO:0000259" key="4">
    <source>
        <dbReference type="PROSITE" id="PS50102"/>
    </source>
</evidence>
<keyword evidence="1 2" id="KW-0694">RNA-binding</keyword>
<protein>
    <recommendedName>
        <fullName evidence="4">RRM domain-containing protein</fullName>
    </recommendedName>
</protein>
<dbReference type="InterPro" id="IPR050825">
    <property type="entry name" value="RBM42_RBP45_47-like"/>
</dbReference>
<name>A0A1E3NG18_9ASCO</name>
<evidence type="ECO:0000256" key="1">
    <source>
        <dbReference type="ARBA" id="ARBA00022884"/>
    </source>
</evidence>
<dbReference type="GO" id="GO:0010494">
    <property type="term" value="C:cytoplasmic stress granule"/>
    <property type="evidence" value="ECO:0007669"/>
    <property type="project" value="TreeGrafter"/>
</dbReference>
<dbReference type="SMART" id="SM00361">
    <property type="entry name" value="RRM_1"/>
    <property type="match status" value="3"/>
</dbReference>
<dbReference type="PANTHER" id="PTHR47640">
    <property type="entry name" value="TRNA SELENOCYSTEINE 1-ASSOCIATED PROTEIN 1-RELATED-RELATED"/>
    <property type="match status" value="1"/>
</dbReference>
<dbReference type="PROSITE" id="PS50102">
    <property type="entry name" value="RRM"/>
    <property type="match status" value="3"/>
</dbReference>
<dbReference type="RefSeq" id="XP_019016200.1">
    <property type="nucleotide sequence ID" value="XM_019162953.1"/>
</dbReference>
<dbReference type="Pfam" id="PF00076">
    <property type="entry name" value="RRM_1"/>
    <property type="match status" value="3"/>
</dbReference>
<evidence type="ECO:0000256" key="2">
    <source>
        <dbReference type="PROSITE-ProRule" id="PRU00176"/>
    </source>
</evidence>
<dbReference type="PANTHER" id="PTHR47640:SF5">
    <property type="entry name" value="RRM DOMAIN-CONTAINING PROTEIN"/>
    <property type="match status" value="1"/>
</dbReference>
<feature type="domain" description="RRM" evidence="4">
    <location>
        <begin position="157"/>
        <end position="235"/>
    </location>
</feature>
<dbReference type="OrthoDB" id="8093034at2759"/>
<dbReference type="InterPro" id="IPR012677">
    <property type="entry name" value="Nucleotide-bd_a/b_plait_sf"/>
</dbReference>
<dbReference type="SMART" id="SM00360">
    <property type="entry name" value="RRM"/>
    <property type="match status" value="3"/>
</dbReference>
<evidence type="ECO:0000313" key="5">
    <source>
        <dbReference type="EMBL" id="ODQ45087.1"/>
    </source>
</evidence>
<sequence length="365" mass="40860">MSADQIQQQDAAAQPQSPLQDQQQQQQERASTPDAQQDSTPSSSQIPLIAEETQNVASIADGGRELSKTVLYVGNIHRSVADETLQDLFSSLGNPVKSLKILQDKNRPGFNYAFVEYESPDFAEHALHSLDGTSIADNQLKITKAFQTQQVKNSDTFNLFIGDLSLEVNDEVLNSFFQKFPSLVQANVMWDMKSGRSRGYGFVCFDDKKDAEEALQTMNGYMLGDRPIRLNWASHRDRHMMNNQPNGNMNSMINRPPVMGPPSYEMVLRQAPSWLSAVYLGNLADYTTQNDLIPLLQNFGYIVNFKLLSHKGYAFVTYDTHERAAMAIVQLSGFTINGRPLKCGWGKSNKVVSDIRNISPDVRIP</sequence>
<dbReference type="CDD" id="cd00590">
    <property type="entry name" value="RRM_SF"/>
    <property type="match status" value="1"/>
</dbReference>
<proteinExistence type="predicted"/>
<dbReference type="EMBL" id="KV454005">
    <property type="protein sequence ID" value="ODQ45087.1"/>
    <property type="molecule type" value="Genomic_DNA"/>
</dbReference>
<gene>
    <name evidence="5" type="ORF">PICMEDRAFT_35617</name>
</gene>
<dbReference type="InterPro" id="IPR003954">
    <property type="entry name" value="RRM_euk-type"/>
</dbReference>
<feature type="region of interest" description="Disordered" evidence="3">
    <location>
        <begin position="1"/>
        <end position="48"/>
    </location>
</feature>
<dbReference type="InterPro" id="IPR000504">
    <property type="entry name" value="RRM_dom"/>
</dbReference>
<dbReference type="GeneID" id="30179640"/>
<dbReference type="GO" id="GO:0003729">
    <property type="term" value="F:mRNA binding"/>
    <property type="evidence" value="ECO:0007669"/>
    <property type="project" value="InterPro"/>
</dbReference>
<dbReference type="AlphaFoldDB" id="A0A1E3NG18"/>
<organism evidence="5 6">
    <name type="scientific">Pichia membranifaciens NRRL Y-2026</name>
    <dbReference type="NCBI Taxonomy" id="763406"/>
    <lineage>
        <taxon>Eukaryota</taxon>
        <taxon>Fungi</taxon>
        <taxon>Dikarya</taxon>
        <taxon>Ascomycota</taxon>
        <taxon>Saccharomycotina</taxon>
        <taxon>Pichiomycetes</taxon>
        <taxon>Pichiales</taxon>
        <taxon>Pichiaceae</taxon>
        <taxon>Pichia</taxon>
    </lineage>
</organism>
<feature type="compositionally biased region" description="Polar residues" evidence="3">
    <location>
        <begin position="28"/>
        <end position="48"/>
    </location>
</feature>
<dbReference type="Proteomes" id="UP000094455">
    <property type="component" value="Unassembled WGS sequence"/>
</dbReference>
<feature type="domain" description="RRM" evidence="4">
    <location>
        <begin position="69"/>
        <end position="147"/>
    </location>
</feature>
<feature type="compositionally biased region" description="Low complexity" evidence="3">
    <location>
        <begin position="1"/>
        <end position="27"/>
    </location>
</feature>
<dbReference type="SUPFAM" id="SSF54928">
    <property type="entry name" value="RNA-binding domain, RBD"/>
    <property type="match status" value="3"/>
</dbReference>